<evidence type="ECO:0000313" key="2">
    <source>
        <dbReference type="EMBL" id="MBA4657942.1"/>
    </source>
</evidence>
<dbReference type="EMBL" id="GISG01198498">
    <property type="protein sequence ID" value="MBA4657942.1"/>
    <property type="molecule type" value="Transcribed_RNA"/>
</dbReference>
<dbReference type="AlphaFoldDB" id="A0A7C9E3F9"/>
<evidence type="ECO:0008006" key="3">
    <source>
        <dbReference type="Google" id="ProtNLM"/>
    </source>
</evidence>
<feature type="chain" id="PRO_5028273066" description="Secreted protein" evidence="1">
    <location>
        <begin position="19"/>
        <end position="100"/>
    </location>
</feature>
<sequence length="100" mass="10713">MICISISICLVFASSSMATAFLSSADLISCNSSASASLDFPSSFNFRLHFEDLLIGWMPRTSEEPTSTVVSVSGLDDEVDAPASNTFVLLKEPSSRKILT</sequence>
<protein>
    <recommendedName>
        <fullName evidence="3">Secreted protein</fullName>
    </recommendedName>
</protein>
<proteinExistence type="predicted"/>
<evidence type="ECO:0000256" key="1">
    <source>
        <dbReference type="SAM" id="SignalP"/>
    </source>
</evidence>
<accession>A0A7C9E3F9</accession>
<feature type="signal peptide" evidence="1">
    <location>
        <begin position="1"/>
        <end position="18"/>
    </location>
</feature>
<keyword evidence="1" id="KW-0732">Signal</keyword>
<name>A0A7C9E3F9_OPUST</name>
<reference evidence="2" key="1">
    <citation type="journal article" date="2013" name="J. Plant Res.">
        <title>Effect of fungi and light on seed germination of three Opuntia species from semiarid lands of central Mexico.</title>
        <authorList>
            <person name="Delgado-Sanchez P."/>
            <person name="Jimenez-Bremont J.F."/>
            <person name="Guerrero-Gonzalez Mde L."/>
            <person name="Flores J."/>
        </authorList>
    </citation>
    <scope>NUCLEOTIDE SEQUENCE</scope>
    <source>
        <tissue evidence="2">Cladode</tissue>
    </source>
</reference>
<reference evidence="2" key="2">
    <citation type="submission" date="2020-07" db="EMBL/GenBank/DDBJ databases">
        <authorList>
            <person name="Vera ALvarez R."/>
            <person name="Arias-Moreno D.M."/>
            <person name="Jimenez-Jacinto V."/>
            <person name="Jimenez-Bremont J.F."/>
            <person name="Swaminathan K."/>
            <person name="Moose S.P."/>
            <person name="Guerrero-Gonzalez M.L."/>
            <person name="Marino-Ramirez L."/>
            <person name="Landsman D."/>
            <person name="Rodriguez-Kessler M."/>
            <person name="Delgado-Sanchez P."/>
        </authorList>
    </citation>
    <scope>NUCLEOTIDE SEQUENCE</scope>
    <source>
        <tissue evidence="2">Cladode</tissue>
    </source>
</reference>
<organism evidence="2">
    <name type="scientific">Opuntia streptacantha</name>
    <name type="common">Prickly pear cactus</name>
    <name type="synonym">Opuntia cardona</name>
    <dbReference type="NCBI Taxonomy" id="393608"/>
    <lineage>
        <taxon>Eukaryota</taxon>
        <taxon>Viridiplantae</taxon>
        <taxon>Streptophyta</taxon>
        <taxon>Embryophyta</taxon>
        <taxon>Tracheophyta</taxon>
        <taxon>Spermatophyta</taxon>
        <taxon>Magnoliopsida</taxon>
        <taxon>eudicotyledons</taxon>
        <taxon>Gunneridae</taxon>
        <taxon>Pentapetalae</taxon>
        <taxon>Caryophyllales</taxon>
        <taxon>Cactineae</taxon>
        <taxon>Cactaceae</taxon>
        <taxon>Opuntioideae</taxon>
        <taxon>Opuntia</taxon>
    </lineage>
</organism>